<protein>
    <submittedName>
        <fullName evidence="4">Alpha/beta fold hydrolase</fullName>
    </submittedName>
</protein>
<proteinExistence type="inferred from homology"/>
<dbReference type="Gene3D" id="3.40.50.1820">
    <property type="entry name" value="alpha/beta hydrolase"/>
    <property type="match status" value="2"/>
</dbReference>
<dbReference type="RefSeq" id="WP_156691611.1">
    <property type="nucleotide sequence ID" value="NZ_CP034279.1"/>
</dbReference>
<dbReference type="PANTHER" id="PTHR22946:SF9">
    <property type="entry name" value="POLYKETIDE TRANSFERASE AF380"/>
    <property type="match status" value="1"/>
</dbReference>
<gene>
    <name evidence="4" type="ORF">EIZ62_05655</name>
</gene>
<dbReference type="OrthoDB" id="9773549at2"/>
<organism evidence="4 5">
    <name type="scientific">Streptomyces ficellus</name>
    <dbReference type="NCBI Taxonomy" id="1977088"/>
    <lineage>
        <taxon>Bacteria</taxon>
        <taxon>Bacillati</taxon>
        <taxon>Actinomycetota</taxon>
        <taxon>Actinomycetes</taxon>
        <taxon>Kitasatosporales</taxon>
        <taxon>Streptomycetaceae</taxon>
        <taxon>Streptomyces</taxon>
    </lineage>
</organism>
<evidence type="ECO:0000313" key="4">
    <source>
        <dbReference type="EMBL" id="QGV77793.1"/>
    </source>
</evidence>
<dbReference type="EMBL" id="CP034279">
    <property type="protein sequence ID" value="QGV77793.1"/>
    <property type="molecule type" value="Genomic_DNA"/>
</dbReference>
<dbReference type="AlphaFoldDB" id="A0A6I6F1H6"/>
<feature type="domain" description="BD-FAE-like" evidence="3">
    <location>
        <begin position="290"/>
        <end position="393"/>
    </location>
</feature>
<dbReference type="KEGG" id="sfic:EIZ62_05655"/>
<accession>A0A6I6F1H6</accession>
<keyword evidence="2 4" id="KW-0378">Hydrolase</keyword>
<dbReference type="SUPFAM" id="SSF53474">
    <property type="entry name" value="alpha/beta-Hydrolases"/>
    <property type="match status" value="2"/>
</dbReference>
<comment type="similarity">
    <text evidence="1">Belongs to the AB hydrolase superfamily.</text>
</comment>
<evidence type="ECO:0000259" key="3">
    <source>
        <dbReference type="Pfam" id="PF20434"/>
    </source>
</evidence>
<dbReference type="GO" id="GO:0052689">
    <property type="term" value="F:carboxylic ester hydrolase activity"/>
    <property type="evidence" value="ECO:0007669"/>
    <property type="project" value="UniProtKB-ARBA"/>
</dbReference>
<evidence type="ECO:0000256" key="1">
    <source>
        <dbReference type="ARBA" id="ARBA00008645"/>
    </source>
</evidence>
<keyword evidence="5" id="KW-1185">Reference proteome</keyword>
<dbReference type="Proteomes" id="UP000422572">
    <property type="component" value="Chromosome"/>
</dbReference>
<evidence type="ECO:0000313" key="5">
    <source>
        <dbReference type="Proteomes" id="UP000422572"/>
    </source>
</evidence>
<dbReference type="InterPro" id="IPR029058">
    <property type="entry name" value="AB_hydrolase_fold"/>
</dbReference>
<dbReference type="PANTHER" id="PTHR22946">
    <property type="entry name" value="DIENELACTONE HYDROLASE DOMAIN-CONTAINING PROTEIN-RELATED"/>
    <property type="match status" value="1"/>
</dbReference>
<dbReference type="InterPro" id="IPR050261">
    <property type="entry name" value="FrsA_esterase"/>
</dbReference>
<name>A0A6I6F1H6_9ACTN</name>
<reference evidence="4 5" key="1">
    <citation type="submission" date="2018-12" db="EMBL/GenBank/DDBJ databases">
        <title>Complete genome sequence of Streptomyces ficellus NRRL8067, the producer of ficellomycin, feldamycin and nojirimycin.</title>
        <authorList>
            <person name="Zhang H."/>
            <person name="Yue R."/>
            <person name="Liu Y."/>
            <person name="Li M."/>
            <person name="Mu H."/>
            <person name="Zhang J."/>
        </authorList>
    </citation>
    <scope>NUCLEOTIDE SEQUENCE [LARGE SCALE GENOMIC DNA]</scope>
    <source>
        <strain evidence="4 5">NRRL 8067</strain>
    </source>
</reference>
<sequence>MTAFILVPGAHTGGWVWEEVADRLRRAGAQAYPVTLVGEGADGDGEGVNGGGADGGDLESHVARLVRLIDRVEADDVVLVGHCYGIHPVFAAADRRRERISRIVHVDVGMPRDGRPALDLVPDQGLRERLAAGGDGDGAGRLAAPSRDAWHRWGSLDGVPAGALDRLVREAVPQPLDTLTQPMRLSGAVGELPTTGVLCTGNGPGIETLEALAALGDPALQALTDPRIGFFELATGHWPMLSAPDDLADALLKAAAGGGHRLTPAGEPPHLRPFLLDPPEVRRERSGRVDLYLPDDLDERPGRRPAVVLVHGGPVPEGARPTPRDWPAFTGYGRYVAGLGAVGVTVDHRLHDLTDYPRAAQDVAAAVDLVRADPRVDPDRVALWFFSAGGLLSADWLSAPPAWLRCVAATYPVLAPLPSWGLGGSRFHPARAVTGAGRLPLVLTRVERERPEIARTVTEFLAAAEKCGADVEVVDVPDGTHGFETTDHSEPARRAVDRAVRAVLSHLTA</sequence>
<dbReference type="Pfam" id="PF20434">
    <property type="entry name" value="BD-FAE"/>
    <property type="match status" value="1"/>
</dbReference>
<dbReference type="InterPro" id="IPR049492">
    <property type="entry name" value="BD-FAE-like_dom"/>
</dbReference>
<evidence type="ECO:0000256" key="2">
    <source>
        <dbReference type="ARBA" id="ARBA00022801"/>
    </source>
</evidence>